<dbReference type="CDD" id="cd16962">
    <property type="entry name" value="RuvC"/>
    <property type="match status" value="1"/>
</dbReference>
<comment type="function">
    <text evidence="13">The RuvA-RuvB-RuvC complex processes Holliday junction (HJ) DNA during genetic recombination and DNA repair. Endonuclease that resolves HJ intermediates. Cleaves cruciform DNA by making single-stranded nicks across the HJ at symmetrical positions within the homologous arms, yielding a 5'-phosphate and a 3'-hydroxyl group; requires a central core of homology in the junction. The consensus cleavage sequence is 5'-(A/T)TT(C/G)-3'. Cleavage occurs on the 3'-side of the TT dinucleotide at the point of strand exchange. HJ branch migration catalyzed by RuvA-RuvB allows RuvC to scan DNA until it finds its consensus sequence, where it cleaves and resolves the cruciform DNA.</text>
</comment>
<dbReference type="Gene3D" id="3.30.420.10">
    <property type="entry name" value="Ribonuclease H-like superfamily/Ribonuclease H"/>
    <property type="match status" value="1"/>
</dbReference>
<comment type="similarity">
    <text evidence="1 13">Belongs to the RuvC family.</text>
</comment>
<feature type="active site" evidence="13">
    <location>
        <position position="7"/>
    </location>
</feature>
<evidence type="ECO:0000256" key="1">
    <source>
        <dbReference type="ARBA" id="ARBA00009518"/>
    </source>
</evidence>
<evidence type="ECO:0000256" key="4">
    <source>
        <dbReference type="ARBA" id="ARBA00022723"/>
    </source>
</evidence>
<evidence type="ECO:0000256" key="9">
    <source>
        <dbReference type="ARBA" id="ARBA00023125"/>
    </source>
</evidence>
<comment type="catalytic activity">
    <reaction evidence="12 13">
        <text>Endonucleolytic cleavage at a junction such as a reciprocal single-stranded crossover between two homologous DNA duplexes (Holliday junction).</text>
        <dbReference type="EC" id="3.1.21.10"/>
    </reaction>
</comment>
<dbReference type="NCBIfam" id="TIGR00228">
    <property type="entry name" value="ruvC"/>
    <property type="match status" value="1"/>
</dbReference>
<dbReference type="InterPro" id="IPR020563">
    <property type="entry name" value="X-over_junc_endoDNase_Mg_BS"/>
</dbReference>
<evidence type="ECO:0000256" key="12">
    <source>
        <dbReference type="ARBA" id="ARBA00029354"/>
    </source>
</evidence>
<dbReference type="PRINTS" id="PR00696">
    <property type="entry name" value="RSOLVASERUVC"/>
</dbReference>
<dbReference type="HAMAP" id="MF_00034">
    <property type="entry name" value="RuvC"/>
    <property type="match status" value="1"/>
</dbReference>
<keyword evidence="3 13" id="KW-0540">Nuclease</keyword>
<dbReference type="FunFam" id="3.30.420.10:FF:000002">
    <property type="entry name" value="Crossover junction endodeoxyribonuclease RuvC"/>
    <property type="match status" value="1"/>
</dbReference>
<accession>A0A2H0RCG2</accession>
<proteinExistence type="inferred from homology"/>
<evidence type="ECO:0000256" key="8">
    <source>
        <dbReference type="ARBA" id="ARBA00022842"/>
    </source>
</evidence>
<keyword evidence="5 13" id="KW-0255">Endonuclease</keyword>
<feature type="active site" evidence="13">
    <location>
        <position position="66"/>
    </location>
</feature>
<dbReference type="AlphaFoldDB" id="A0A2H0RCG2"/>
<evidence type="ECO:0000313" key="15">
    <source>
        <dbReference type="EMBL" id="PIR44066.1"/>
    </source>
</evidence>
<reference evidence="15 16" key="1">
    <citation type="submission" date="2017-09" db="EMBL/GenBank/DDBJ databases">
        <title>Depth-based differentiation of microbial function through sediment-hosted aquifers and enrichment of novel symbionts in the deep terrestrial subsurface.</title>
        <authorList>
            <person name="Probst A.J."/>
            <person name="Ladd B."/>
            <person name="Jarett J.K."/>
            <person name="Geller-Mcgrath D.E."/>
            <person name="Sieber C.M."/>
            <person name="Emerson J.B."/>
            <person name="Anantharaman K."/>
            <person name="Thomas B.C."/>
            <person name="Malmstrom R."/>
            <person name="Stieglmeier M."/>
            <person name="Klingl A."/>
            <person name="Woyke T."/>
            <person name="Ryan C.M."/>
            <person name="Banfield J.F."/>
        </authorList>
    </citation>
    <scope>NUCLEOTIDE SEQUENCE [LARGE SCALE GENOMIC DNA]</scope>
    <source>
        <strain evidence="15">CG10_big_fil_rev_8_21_14_0_10_31_9</strain>
    </source>
</reference>
<dbReference type="GO" id="GO:0048476">
    <property type="term" value="C:Holliday junction resolvase complex"/>
    <property type="evidence" value="ECO:0007669"/>
    <property type="project" value="UniProtKB-UniRule"/>
</dbReference>
<protein>
    <recommendedName>
        <fullName evidence="13 14">Crossover junction endodeoxyribonuclease RuvC</fullName>
        <ecNumber evidence="13 14">3.1.21.10</ecNumber>
    </recommendedName>
    <alternativeName>
        <fullName evidence="13">Holliday junction nuclease RuvC</fullName>
    </alternativeName>
    <alternativeName>
        <fullName evidence="13">Holliday junction resolvase RuvC</fullName>
    </alternativeName>
</protein>
<evidence type="ECO:0000256" key="14">
    <source>
        <dbReference type="NCBIfam" id="TIGR00228"/>
    </source>
</evidence>
<evidence type="ECO:0000256" key="10">
    <source>
        <dbReference type="ARBA" id="ARBA00023172"/>
    </source>
</evidence>
<keyword evidence="9 13" id="KW-0238">DNA-binding</keyword>
<dbReference type="GO" id="GO:0006281">
    <property type="term" value="P:DNA repair"/>
    <property type="evidence" value="ECO:0007669"/>
    <property type="project" value="UniProtKB-UniRule"/>
</dbReference>
<keyword evidence="8 13" id="KW-0460">Magnesium</keyword>
<dbReference type="EMBL" id="PCXV01000029">
    <property type="protein sequence ID" value="PIR44066.1"/>
    <property type="molecule type" value="Genomic_DNA"/>
</dbReference>
<comment type="subunit">
    <text evidence="13">Homodimer which binds Holliday junction (HJ) DNA. The HJ becomes 2-fold symmetrical on binding to RuvC with unstacked arms; it has a different conformation from HJ DNA in complex with RuvA. In the full resolvosome a probable DNA-RuvA(4)-RuvB(12)-RuvC(2) complex forms which resolves the HJ.</text>
</comment>
<evidence type="ECO:0000256" key="13">
    <source>
        <dbReference type="HAMAP-Rule" id="MF_00034"/>
    </source>
</evidence>
<feature type="binding site" evidence="13">
    <location>
        <position position="7"/>
    </location>
    <ligand>
        <name>Mg(2+)</name>
        <dbReference type="ChEBI" id="CHEBI:18420"/>
        <label>1</label>
    </ligand>
</feature>
<evidence type="ECO:0000256" key="6">
    <source>
        <dbReference type="ARBA" id="ARBA00022763"/>
    </source>
</evidence>
<keyword evidence="10 13" id="KW-0233">DNA recombination</keyword>
<gene>
    <name evidence="13 15" type="primary">ruvC</name>
    <name evidence="15" type="ORF">COV23_01795</name>
</gene>
<comment type="subcellular location">
    <subcellularLocation>
        <location evidence="13">Cytoplasm</location>
    </subcellularLocation>
</comment>
<comment type="cofactor">
    <cofactor evidence="13">
        <name>Mg(2+)</name>
        <dbReference type="ChEBI" id="CHEBI:18420"/>
    </cofactor>
    <text evidence="13">Binds 2 Mg(2+) ion per subunit.</text>
</comment>
<dbReference type="InterPro" id="IPR002176">
    <property type="entry name" value="X-over_junc_endoDNase_RuvC"/>
</dbReference>
<keyword evidence="2 13" id="KW-0963">Cytoplasm</keyword>
<keyword evidence="11 13" id="KW-0234">DNA repair</keyword>
<dbReference type="Pfam" id="PF02075">
    <property type="entry name" value="RuvC"/>
    <property type="match status" value="1"/>
</dbReference>
<keyword evidence="4 13" id="KW-0479">Metal-binding</keyword>
<comment type="caution">
    <text evidence="15">The sequence shown here is derived from an EMBL/GenBank/DDBJ whole genome shotgun (WGS) entry which is preliminary data.</text>
</comment>
<dbReference type="InterPro" id="IPR012337">
    <property type="entry name" value="RNaseH-like_sf"/>
</dbReference>
<dbReference type="PANTHER" id="PTHR30194:SF3">
    <property type="entry name" value="CROSSOVER JUNCTION ENDODEOXYRIBONUCLEASE RUVC"/>
    <property type="match status" value="1"/>
</dbReference>
<dbReference type="GO" id="GO:0003677">
    <property type="term" value="F:DNA binding"/>
    <property type="evidence" value="ECO:0007669"/>
    <property type="project" value="UniProtKB-KW"/>
</dbReference>
<evidence type="ECO:0000256" key="2">
    <source>
        <dbReference type="ARBA" id="ARBA00022490"/>
    </source>
</evidence>
<dbReference type="EC" id="3.1.21.10" evidence="13 14"/>
<evidence type="ECO:0000256" key="7">
    <source>
        <dbReference type="ARBA" id="ARBA00022801"/>
    </source>
</evidence>
<dbReference type="GO" id="GO:0008821">
    <property type="term" value="F:crossover junction DNA endonuclease activity"/>
    <property type="evidence" value="ECO:0007669"/>
    <property type="project" value="UniProtKB-UniRule"/>
</dbReference>
<dbReference type="PROSITE" id="PS01321">
    <property type="entry name" value="RUVC"/>
    <property type="match status" value="1"/>
</dbReference>
<evidence type="ECO:0000256" key="5">
    <source>
        <dbReference type="ARBA" id="ARBA00022759"/>
    </source>
</evidence>
<dbReference type="GO" id="GO:0006310">
    <property type="term" value="P:DNA recombination"/>
    <property type="evidence" value="ECO:0007669"/>
    <property type="project" value="UniProtKB-UniRule"/>
</dbReference>
<evidence type="ECO:0000256" key="3">
    <source>
        <dbReference type="ARBA" id="ARBA00022722"/>
    </source>
</evidence>
<evidence type="ECO:0000313" key="16">
    <source>
        <dbReference type="Proteomes" id="UP000231602"/>
    </source>
</evidence>
<dbReference type="Proteomes" id="UP000231602">
    <property type="component" value="Unassembled WGS sequence"/>
</dbReference>
<organism evidence="15 16">
    <name type="scientific">Candidatus Wolfebacteria bacterium CG10_big_fil_rev_8_21_14_0_10_31_9</name>
    <dbReference type="NCBI Taxonomy" id="1975070"/>
    <lineage>
        <taxon>Bacteria</taxon>
        <taxon>Candidatus Wolfeibacteriota</taxon>
    </lineage>
</organism>
<dbReference type="GO" id="GO:0000287">
    <property type="term" value="F:magnesium ion binding"/>
    <property type="evidence" value="ECO:0007669"/>
    <property type="project" value="UniProtKB-UniRule"/>
</dbReference>
<dbReference type="InterPro" id="IPR036397">
    <property type="entry name" value="RNaseH_sf"/>
</dbReference>
<dbReference type="PANTHER" id="PTHR30194">
    <property type="entry name" value="CROSSOVER JUNCTION ENDODEOXYRIBONUCLEASE RUVC"/>
    <property type="match status" value="1"/>
</dbReference>
<name>A0A2H0RCG2_9BACT</name>
<evidence type="ECO:0000256" key="11">
    <source>
        <dbReference type="ARBA" id="ARBA00023204"/>
    </source>
</evidence>
<feature type="active site" evidence="13">
    <location>
        <position position="139"/>
    </location>
</feature>
<keyword evidence="7 13" id="KW-0378">Hydrolase</keyword>
<feature type="binding site" evidence="13">
    <location>
        <position position="139"/>
    </location>
    <ligand>
        <name>Mg(2+)</name>
        <dbReference type="ChEBI" id="CHEBI:18420"/>
        <label>1</label>
    </ligand>
</feature>
<dbReference type="SUPFAM" id="SSF53098">
    <property type="entry name" value="Ribonuclease H-like"/>
    <property type="match status" value="1"/>
</dbReference>
<dbReference type="GO" id="GO:0005737">
    <property type="term" value="C:cytoplasm"/>
    <property type="evidence" value="ECO:0007669"/>
    <property type="project" value="UniProtKB-SubCell"/>
</dbReference>
<sequence length="163" mass="17777">MKILGIDPGTTRAGYGLIESKSGELILLKSGILKISSKDKNERLLELASEFEKLIKKEKPDLVALEKLFFVKNIKTGMDVSEARGILKFIILKNKIAFMEIAPTEVKLNIAGSGNADKKAVSKMVSRILGIDKIVGPDDISDAAAIALVASFRSKPIFQNFTK</sequence>
<feature type="binding site" evidence="13">
    <location>
        <position position="66"/>
    </location>
    <ligand>
        <name>Mg(2+)</name>
        <dbReference type="ChEBI" id="CHEBI:18420"/>
        <label>2</label>
    </ligand>
</feature>
<keyword evidence="6 13" id="KW-0227">DNA damage</keyword>